<dbReference type="SUPFAM" id="SSF50993">
    <property type="entry name" value="Peptidase/esterase 'gauge' domain"/>
    <property type="match status" value="1"/>
</dbReference>
<reference evidence="2 3" key="1">
    <citation type="submission" date="2016-09" db="EMBL/GenBank/DDBJ databases">
        <title>Extensive genetic diversity and differential bi-allelic expression allows diatom success in the polar Southern Ocean.</title>
        <authorList>
            <consortium name="DOE Joint Genome Institute"/>
            <person name="Mock T."/>
            <person name="Otillar R.P."/>
            <person name="Strauss J."/>
            <person name="Dupont C."/>
            <person name="Frickenhaus S."/>
            <person name="Maumus F."/>
            <person name="Mcmullan M."/>
            <person name="Sanges R."/>
            <person name="Schmutz J."/>
            <person name="Toseland A."/>
            <person name="Valas R."/>
            <person name="Veluchamy A."/>
            <person name="Ward B.J."/>
            <person name="Allen A."/>
            <person name="Barry K."/>
            <person name="Falciatore A."/>
            <person name="Ferrante M."/>
            <person name="Fortunato A.E."/>
            <person name="Gloeckner G."/>
            <person name="Gruber A."/>
            <person name="Hipkin R."/>
            <person name="Janech M."/>
            <person name="Kroth P."/>
            <person name="Leese F."/>
            <person name="Lindquist E."/>
            <person name="Lyon B.R."/>
            <person name="Martin J."/>
            <person name="Mayer C."/>
            <person name="Parker M."/>
            <person name="Quesneville H."/>
            <person name="Raymond J."/>
            <person name="Uhlig C."/>
            <person name="Valentin K.U."/>
            <person name="Worden A.Z."/>
            <person name="Armbrust E.V."/>
            <person name="Bowler C."/>
            <person name="Green B."/>
            <person name="Moulton V."/>
            <person name="Van Oosterhout C."/>
            <person name="Grigoriev I."/>
        </authorList>
    </citation>
    <scope>NUCLEOTIDE SEQUENCE [LARGE SCALE GENOMIC DNA]</scope>
    <source>
        <strain evidence="2 3">CCMP1102</strain>
    </source>
</reference>
<dbReference type="PANTHER" id="PTHR43056">
    <property type="entry name" value="PEPTIDASE S9 PROLYL OLIGOPEPTIDASE"/>
    <property type="match status" value="1"/>
</dbReference>
<name>A0A1E7F4I5_9STRA</name>
<evidence type="ECO:0000259" key="1">
    <source>
        <dbReference type="Pfam" id="PF00326"/>
    </source>
</evidence>
<evidence type="ECO:0000313" key="3">
    <source>
        <dbReference type="Proteomes" id="UP000095751"/>
    </source>
</evidence>
<dbReference type="Pfam" id="PF00326">
    <property type="entry name" value="Peptidase_S9"/>
    <property type="match status" value="1"/>
</dbReference>
<dbReference type="EMBL" id="KV784364">
    <property type="protein sequence ID" value="OEU12773.1"/>
    <property type="molecule type" value="Genomic_DNA"/>
</dbReference>
<dbReference type="PANTHER" id="PTHR43056:SF5">
    <property type="entry name" value="PEPTIDASE S9 PROLYL OLIGOPEPTIDASE CATALYTIC DOMAIN-CONTAINING PROTEIN"/>
    <property type="match status" value="1"/>
</dbReference>
<organism evidence="2 3">
    <name type="scientific">Fragilariopsis cylindrus CCMP1102</name>
    <dbReference type="NCBI Taxonomy" id="635003"/>
    <lineage>
        <taxon>Eukaryota</taxon>
        <taxon>Sar</taxon>
        <taxon>Stramenopiles</taxon>
        <taxon>Ochrophyta</taxon>
        <taxon>Bacillariophyta</taxon>
        <taxon>Bacillariophyceae</taxon>
        <taxon>Bacillariophycidae</taxon>
        <taxon>Bacillariales</taxon>
        <taxon>Bacillariaceae</taxon>
        <taxon>Fragilariopsis</taxon>
    </lineage>
</organism>
<keyword evidence="3" id="KW-1185">Reference proteome</keyword>
<keyword evidence="2" id="KW-0378">Hydrolase</keyword>
<dbReference type="KEGG" id="fcy:FRACYDRAFT_210848"/>
<dbReference type="Proteomes" id="UP000095751">
    <property type="component" value="Unassembled WGS sequence"/>
</dbReference>
<dbReference type="GO" id="GO:0006508">
    <property type="term" value="P:proteolysis"/>
    <property type="evidence" value="ECO:0007669"/>
    <property type="project" value="InterPro"/>
</dbReference>
<evidence type="ECO:0000313" key="2">
    <source>
        <dbReference type="EMBL" id="OEU12773.1"/>
    </source>
</evidence>
<dbReference type="InterPro" id="IPR029058">
    <property type="entry name" value="AB_hydrolase_fold"/>
</dbReference>
<dbReference type="InParanoid" id="A0A1E7F4I5"/>
<feature type="domain" description="Peptidase S9 prolyl oligopeptidase catalytic" evidence="1">
    <location>
        <begin position="501"/>
        <end position="709"/>
    </location>
</feature>
<gene>
    <name evidence="2" type="ORF">FRACYDRAFT_210848</name>
</gene>
<dbReference type="InterPro" id="IPR050585">
    <property type="entry name" value="Xaa-Pro_dipeptidyl-ppase/CocE"/>
</dbReference>
<dbReference type="AlphaFoldDB" id="A0A1E7F4I5"/>
<proteinExistence type="predicted"/>
<protein>
    <submittedName>
        <fullName evidence="2">Alpha/beta-hydrolase</fullName>
    </submittedName>
</protein>
<dbReference type="OrthoDB" id="416344at2759"/>
<dbReference type="SUPFAM" id="SSF53474">
    <property type="entry name" value="alpha/beta-Hydrolases"/>
    <property type="match status" value="1"/>
</dbReference>
<dbReference type="GO" id="GO:0008236">
    <property type="term" value="F:serine-type peptidase activity"/>
    <property type="evidence" value="ECO:0007669"/>
    <property type="project" value="InterPro"/>
</dbReference>
<dbReference type="Gene3D" id="3.40.50.1820">
    <property type="entry name" value="alpha/beta hydrolase"/>
    <property type="match status" value="1"/>
</dbReference>
<accession>A0A1E7F4I5</accession>
<dbReference type="InterPro" id="IPR001375">
    <property type="entry name" value="Peptidase_S9_cat"/>
</dbReference>
<sequence>MSSSSTIKDSPFGSWESPISSQSITVGSVGIGNLHLSSNEKHGSGDTIYWTEGRSTEGGRNVLCRYDPTSTSLEKSERNGIDVTPKTSNIRSRVHEYGGGAMTFASTTNYNDKFSTQKLFRINLVNNNDETDPIAVPTTGENDDQYRYADGEYDKKRGLLFCIRENHGPDGKAEPKDVINEIVALDVVTGNVRVIVTGYDFTVAPKLSPDGTTLACIVWDHPNMPWDATKLLKVSLPPIIPESEIDEDGGSVLSPSSWWETHGKPTVVAGHDDDTSIIQPLFHPITGKLFYISDQSGYYNIYMDDDDDEQQQKQQQHCVLSMDVDFGGSSPGWALGQQGFSFLKDGRLVATFNRDGASVLVVANVMDWNPIAGTTSPIDTIEYTSKDGLPMQFGAVQGGTTTDTMNDLYFMGGSPSTPSSVYYWNLKSNGTPAKILACSSTLKFDDSVISVPKQVEFPTTLGTAFGYYYPPKNGDYKCTTESAPPLLVKAHGGPTGCTGTTFSAAIQYWTSRGFAILDVDYGGSTGYGRAYRRRLRNSWGIVDIDDVCNGAQYLVNEGLADANRLCIDGGSAGGYTTLGALAFRDVFKAGCSLYGIGDLTALARDTHKFESRYLEGLLGGKYPEDEKIFKDRSPIEHIDKFNCPILILQGDEDKVVPPNQAVMMHEAVKAKNIPSCLKIYEGEQHGFRKAENREDALDSELSFFGRVFGIDVPGAIALEIDNM</sequence>